<dbReference type="InterPro" id="IPR026324">
    <property type="entry name" value="Haem_oxygenase_HugZ"/>
</dbReference>
<feature type="compositionally biased region" description="Basic residues" evidence="2">
    <location>
        <begin position="261"/>
        <end position="272"/>
    </location>
</feature>
<name>D3UGQ9_HELM1</name>
<proteinExistence type="predicted"/>
<dbReference type="Proteomes" id="UP000001522">
    <property type="component" value="Chromosome"/>
</dbReference>
<organism evidence="5 6">
    <name type="scientific">Helicobacter mustelae (strain ATCC 43772 / CCUG 25715 / CIP 103759 / LMG 18044 / NCTC 12198 / R85-136P)</name>
    <name type="common">Campylobacter mustelae</name>
    <dbReference type="NCBI Taxonomy" id="679897"/>
    <lineage>
        <taxon>Bacteria</taxon>
        <taxon>Pseudomonadati</taxon>
        <taxon>Campylobacterota</taxon>
        <taxon>Epsilonproteobacteria</taxon>
        <taxon>Campylobacterales</taxon>
        <taxon>Helicobacteraceae</taxon>
        <taxon>Helicobacter</taxon>
    </lineage>
</organism>
<feature type="region of interest" description="Disordered" evidence="2">
    <location>
        <begin position="244"/>
        <end position="272"/>
    </location>
</feature>
<dbReference type="STRING" id="679897.HMU04180"/>
<feature type="domain" description="DUF2470" evidence="4">
    <location>
        <begin position="6"/>
        <end position="70"/>
    </location>
</feature>
<dbReference type="GO" id="GO:0016627">
    <property type="term" value="F:oxidoreductase activity, acting on the CH-CH group of donors"/>
    <property type="evidence" value="ECO:0007669"/>
    <property type="project" value="TreeGrafter"/>
</dbReference>
<dbReference type="HOGENOM" id="CLU_093808_0_0_7"/>
<dbReference type="NCBIfam" id="TIGR04109">
    <property type="entry name" value="heme_ox_HugZ"/>
    <property type="match status" value="1"/>
</dbReference>
<evidence type="ECO:0000256" key="2">
    <source>
        <dbReference type="SAM" id="MobiDB-lite"/>
    </source>
</evidence>
<dbReference type="InterPro" id="IPR052019">
    <property type="entry name" value="F420H2_bilvrd_red/Heme_oxyg"/>
</dbReference>
<dbReference type="KEGG" id="hms:HMU04180"/>
<protein>
    <submittedName>
        <fullName evidence="5">Heme oxygenase</fullName>
    </submittedName>
</protein>
<dbReference type="EMBL" id="FN555004">
    <property type="protein sequence ID" value="CBG39680.1"/>
    <property type="molecule type" value="Genomic_DNA"/>
</dbReference>
<evidence type="ECO:0000259" key="4">
    <source>
        <dbReference type="Pfam" id="PF10615"/>
    </source>
</evidence>
<dbReference type="GO" id="GO:0070967">
    <property type="term" value="F:coenzyme F420 binding"/>
    <property type="evidence" value="ECO:0007669"/>
    <property type="project" value="TreeGrafter"/>
</dbReference>
<dbReference type="AlphaFoldDB" id="D3UGQ9"/>
<accession>D3UGQ9</accession>
<dbReference type="InterPro" id="IPR019595">
    <property type="entry name" value="DUF2470"/>
</dbReference>
<sequence length="272" mass="30321">MDFSMIIRHMNENHEADMVGLCKKFGAVSEVHSVAMKGVDFAGIDLIYNGKEELRIEFPQAATMETIKQAIIDLCMSVPKTLEFEEVKKEIEGFKKEFGSITLATIDNHGHPMASYAPLIQLNGHYYIYISATAEHYENIKNHPQKIEVMFLEDESKAKSVILRKRLRYKAHAKFIERGSAEFEHALDHLEKSMGGTGGVKTIRNFADFHLIELQLKSGRFVKGFGQAYLISDHGEVAHIGISGNPHGTIPHGHGGNPHGHGSHPHGHPHGK</sequence>
<dbReference type="InterPro" id="IPR011576">
    <property type="entry name" value="Pyridox_Oxase_N"/>
</dbReference>
<dbReference type="Gene3D" id="3.20.180.10">
    <property type="entry name" value="PNP-oxidase-like"/>
    <property type="match status" value="1"/>
</dbReference>
<dbReference type="SUPFAM" id="SSF50475">
    <property type="entry name" value="FMN-binding split barrel"/>
    <property type="match status" value="1"/>
</dbReference>
<dbReference type="PANTHER" id="PTHR35176:SF6">
    <property type="entry name" value="HEME OXYGENASE HI_0854-RELATED"/>
    <property type="match status" value="1"/>
</dbReference>
<dbReference type="SMR" id="D3UGQ9"/>
<dbReference type="InterPro" id="IPR012349">
    <property type="entry name" value="Split_barrel_FMN-bd"/>
</dbReference>
<evidence type="ECO:0000313" key="6">
    <source>
        <dbReference type="Proteomes" id="UP000001522"/>
    </source>
</evidence>
<evidence type="ECO:0000256" key="1">
    <source>
        <dbReference type="ARBA" id="ARBA00023002"/>
    </source>
</evidence>
<dbReference type="eggNOG" id="COG0748">
    <property type="taxonomic scope" value="Bacteria"/>
</dbReference>
<dbReference type="PANTHER" id="PTHR35176">
    <property type="entry name" value="HEME OXYGENASE HI_0854-RELATED"/>
    <property type="match status" value="1"/>
</dbReference>
<dbReference type="Gene3D" id="2.30.110.10">
    <property type="entry name" value="Electron Transport, Fmn-binding Protein, Chain A"/>
    <property type="match status" value="1"/>
</dbReference>
<feature type="domain" description="Pyridoxamine 5'-phosphate oxidase N-terminal" evidence="3">
    <location>
        <begin position="88"/>
        <end position="222"/>
    </location>
</feature>
<dbReference type="RefSeq" id="WP_013022771.1">
    <property type="nucleotide sequence ID" value="NC_013949.1"/>
</dbReference>
<dbReference type="Pfam" id="PF01243">
    <property type="entry name" value="PNPOx_N"/>
    <property type="match status" value="1"/>
</dbReference>
<keyword evidence="1" id="KW-0560">Oxidoreductase</keyword>
<evidence type="ECO:0000313" key="5">
    <source>
        <dbReference type="EMBL" id="CBG39680.1"/>
    </source>
</evidence>
<keyword evidence="6" id="KW-1185">Reference proteome</keyword>
<dbReference type="InterPro" id="IPR037119">
    <property type="entry name" value="Haem_oxidase_HugZ-like_sf"/>
</dbReference>
<gene>
    <name evidence="5" type="primary">Heme oxygenase</name>
    <name evidence="5" type="ordered locus">HMU04180</name>
</gene>
<reference evidence="5 6" key="1">
    <citation type="journal article" date="2010" name="BMC Genomics">
        <title>Comparative genomics and proteomics of Helicobacter mustelae, an ulcerogenic and carcinogenic gastric pathogen.</title>
        <authorList>
            <person name="O'Toole P.W."/>
            <person name="Snelling W.J."/>
            <person name="Canchaya C."/>
            <person name="Forde B.M."/>
            <person name="Hardie K.R."/>
            <person name="Josenhans C."/>
            <person name="Graham R.L.J."/>
            <person name="McMullan G."/>
            <person name="Parkhill J."/>
            <person name="Belda E."/>
            <person name="Bentley S.D."/>
        </authorList>
    </citation>
    <scope>NUCLEOTIDE SEQUENCE [LARGE SCALE GENOMIC DNA]</scope>
    <source>
        <strain evidence="6">ATCC 43772 / LMG 18044 / NCTC 12198 / 12198</strain>
    </source>
</reference>
<dbReference type="Pfam" id="PF10615">
    <property type="entry name" value="DUF2470"/>
    <property type="match status" value="1"/>
</dbReference>
<evidence type="ECO:0000259" key="3">
    <source>
        <dbReference type="Pfam" id="PF01243"/>
    </source>
</evidence>
<dbReference type="GO" id="GO:0005829">
    <property type="term" value="C:cytosol"/>
    <property type="evidence" value="ECO:0007669"/>
    <property type="project" value="TreeGrafter"/>
</dbReference>